<dbReference type="RefSeq" id="WP_213535856.1">
    <property type="nucleotide sequence ID" value="NZ_BOVQ01000005.1"/>
</dbReference>
<comment type="caution">
    <text evidence="1">The sequence shown here is derived from an EMBL/GenBank/DDBJ whole genome shotgun (WGS) entry which is preliminary data.</text>
</comment>
<reference evidence="2" key="1">
    <citation type="journal article" date="2019" name="Int. J. Syst. Evol. Microbiol.">
        <title>The Global Catalogue of Microorganisms (GCM) 10K type strain sequencing project: providing services to taxonomists for standard genome sequencing and annotation.</title>
        <authorList>
            <consortium name="The Broad Institute Genomics Platform"/>
            <consortium name="The Broad Institute Genome Sequencing Center for Infectious Disease"/>
            <person name="Wu L."/>
            <person name="Ma J."/>
        </authorList>
    </citation>
    <scope>NUCLEOTIDE SEQUENCE [LARGE SCALE GENOMIC DNA]</scope>
    <source>
        <strain evidence="2">CCUG 63287</strain>
    </source>
</reference>
<protein>
    <submittedName>
        <fullName evidence="1">Uncharacterized protein</fullName>
    </submittedName>
</protein>
<gene>
    <name evidence="1" type="ORF">ACFO26_07010</name>
</gene>
<name>A0ABV9JE07_9LACT</name>
<evidence type="ECO:0000313" key="2">
    <source>
        <dbReference type="Proteomes" id="UP001595987"/>
    </source>
</evidence>
<dbReference type="EMBL" id="JBHSGD010000005">
    <property type="protein sequence ID" value="MFC4652656.1"/>
    <property type="molecule type" value="Genomic_DNA"/>
</dbReference>
<keyword evidence="2" id="KW-1185">Reference proteome</keyword>
<proteinExistence type="predicted"/>
<accession>A0ABV9JE07</accession>
<dbReference type="Proteomes" id="UP001595987">
    <property type="component" value="Unassembled WGS sequence"/>
</dbReference>
<organism evidence="1 2">
    <name type="scientific">Lactococcus nasutitermitis</name>
    <dbReference type="NCBI Taxonomy" id="1652957"/>
    <lineage>
        <taxon>Bacteria</taxon>
        <taxon>Bacillati</taxon>
        <taxon>Bacillota</taxon>
        <taxon>Bacilli</taxon>
        <taxon>Lactobacillales</taxon>
        <taxon>Streptococcaceae</taxon>
        <taxon>Lactococcus</taxon>
    </lineage>
</organism>
<sequence>MEKNTEADELAELICKSGRFSIHWQRVFISLLDLNKEELSEIIAIAAMMQSFKKK</sequence>
<evidence type="ECO:0000313" key="1">
    <source>
        <dbReference type="EMBL" id="MFC4652656.1"/>
    </source>
</evidence>